<evidence type="ECO:0000259" key="1">
    <source>
        <dbReference type="PROSITE" id="PS51186"/>
    </source>
</evidence>
<dbReference type="AlphaFoldDB" id="A0A7V7RRD0"/>
<dbReference type="GO" id="GO:0016747">
    <property type="term" value="F:acyltransferase activity, transferring groups other than amino-acyl groups"/>
    <property type="evidence" value="ECO:0007669"/>
    <property type="project" value="InterPro"/>
</dbReference>
<proteinExistence type="predicted"/>
<dbReference type="InterPro" id="IPR016181">
    <property type="entry name" value="Acyl_CoA_acyltransferase"/>
</dbReference>
<dbReference type="InterPro" id="IPR000182">
    <property type="entry name" value="GNAT_dom"/>
</dbReference>
<name>A0A7V7RRD0_9BACI</name>
<accession>A0A7V7RRD0</accession>
<keyword evidence="3" id="KW-1185">Reference proteome</keyword>
<dbReference type="OrthoDB" id="9815041at2"/>
<dbReference type="Proteomes" id="UP000441354">
    <property type="component" value="Unassembled WGS sequence"/>
</dbReference>
<feature type="domain" description="N-acetyltransferase" evidence="1">
    <location>
        <begin position="15"/>
        <end position="149"/>
    </location>
</feature>
<dbReference type="Pfam" id="PF13508">
    <property type="entry name" value="Acetyltransf_7"/>
    <property type="match status" value="1"/>
</dbReference>
<dbReference type="SUPFAM" id="SSF55729">
    <property type="entry name" value="Acyl-CoA N-acyltransferases (Nat)"/>
    <property type="match status" value="1"/>
</dbReference>
<dbReference type="PROSITE" id="PS51186">
    <property type="entry name" value="GNAT"/>
    <property type="match status" value="1"/>
</dbReference>
<evidence type="ECO:0000313" key="3">
    <source>
        <dbReference type="Proteomes" id="UP000441354"/>
    </source>
</evidence>
<comment type="caution">
    <text evidence="2">The sequence shown here is derived from an EMBL/GenBank/DDBJ whole genome shotgun (WGS) entry which is preliminary data.</text>
</comment>
<reference evidence="2 3" key="1">
    <citation type="journal article" date="2014" name="Arch. Microbiol.">
        <title>Bacillus mesophilum sp. nov., strain IITR-54T, a novel 4-chlorobiphenyl dechlorinating bacterium.</title>
        <authorList>
            <person name="Manickam N."/>
            <person name="Singh N.K."/>
            <person name="Bajaj A."/>
            <person name="Kumar R.M."/>
            <person name="Kaur G."/>
            <person name="Kaur N."/>
            <person name="Bala M."/>
            <person name="Kumar A."/>
            <person name="Mayilraj S."/>
        </authorList>
    </citation>
    <scope>NUCLEOTIDE SEQUENCE [LARGE SCALE GENOMIC DNA]</scope>
    <source>
        <strain evidence="2 3">IITR-54</strain>
    </source>
</reference>
<dbReference type="CDD" id="cd04301">
    <property type="entry name" value="NAT_SF"/>
    <property type="match status" value="1"/>
</dbReference>
<sequence>MSTFKIHPIENLSGVDIDPLLEESKEEGFHFLERLKLDYIQGTNTFNKPGECLYGVFNEKEELIAIGGLNINPITNDKTIGRVRRFYVSREYRKKGIGSLVLKEIITAAKIYFKILVLYTDTTQAGAFYLKFGFISENKYPNSTHFLKL</sequence>
<dbReference type="EMBL" id="WBOT01000001">
    <property type="protein sequence ID" value="KAB2335572.1"/>
    <property type="molecule type" value="Genomic_DNA"/>
</dbReference>
<keyword evidence="2" id="KW-0808">Transferase</keyword>
<protein>
    <submittedName>
        <fullName evidence="2">GNAT family N-acetyltransferase</fullName>
    </submittedName>
</protein>
<organism evidence="2 3">
    <name type="scientific">Bacillus mesophilum</name>
    <dbReference type="NCBI Taxonomy" id="1071718"/>
    <lineage>
        <taxon>Bacteria</taxon>
        <taxon>Bacillati</taxon>
        <taxon>Bacillota</taxon>
        <taxon>Bacilli</taxon>
        <taxon>Bacillales</taxon>
        <taxon>Bacillaceae</taxon>
        <taxon>Bacillus</taxon>
    </lineage>
</organism>
<dbReference type="RefSeq" id="WP_151572189.1">
    <property type="nucleotide sequence ID" value="NZ_WBOT01000001.1"/>
</dbReference>
<evidence type="ECO:0000313" key="2">
    <source>
        <dbReference type="EMBL" id="KAB2335572.1"/>
    </source>
</evidence>
<gene>
    <name evidence="2" type="ORF">F7732_03085</name>
</gene>
<dbReference type="Gene3D" id="3.40.630.30">
    <property type="match status" value="1"/>
</dbReference>